<reference evidence="1 2" key="2">
    <citation type="submission" date="2019-01" db="EMBL/GenBank/DDBJ databases">
        <title>Hymenobacter humicola sp. nov., isolated from soils in Antarctica.</title>
        <authorList>
            <person name="Sedlacek I."/>
            <person name="Holochova P."/>
            <person name="Kralova S."/>
            <person name="Pantucek R."/>
            <person name="Stankova E."/>
            <person name="Vrbovska V."/>
            <person name="Kristofova L."/>
            <person name="Svec P."/>
            <person name="Busse H.-J."/>
        </authorList>
    </citation>
    <scope>NUCLEOTIDE SEQUENCE [LARGE SCALE GENOMIC DNA]</scope>
    <source>
        <strain evidence="1 2">CCM 8852</strain>
    </source>
</reference>
<proteinExistence type="predicted"/>
<sequence>MLTACAPTRVLSLQPTGGGSGPARDLVSHPDSVYVRFWFLRAEQEELVFQAEFSNAGAHAVTVNPATFYYQPRPDSLHALALGRRPARDPEAFLTTLAARRDQEAAKANGSSWFELLTMVVNTVEDVASIKKDETKAQEEAREARHQDDQIYFDSQRAGHADEAQALHTAVAQQATSMLRQATLQPGDQVRGLVYFPRLDSARQLEFVLFFDERPLQYYFTQKVL</sequence>
<keyword evidence="2" id="KW-1185">Reference proteome</keyword>
<organism evidence="1 2">
    <name type="scientific">Hymenobacter rubripertinctus</name>
    <dbReference type="NCBI Taxonomy" id="2029981"/>
    <lineage>
        <taxon>Bacteria</taxon>
        <taxon>Pseudomonadati</taxon>
        <taxon>Bacteroidota</taxon>
        <taxon>Cytophagia</taxon>
        <taxon>Cytophagales</taxon>
        <taxon>Hymenobacteraceae</taxon>
        <taxon>Hymenobacter</taxon>
    </lineage>
</organism>
<name>A0A418QZ45_9BACT</name>
<protein>
    <submittedName>
        <fullName evidence="1">Uncharacterized protein</fullName>
    </submittedName>
</protein>
<reference evidence="1 2" key="1">
    <citation type="submission" date="2018-09" db="EMBL/GenBank/DDBJ databases">
        <authorList>
            <person name="Zeman M."/>
            <person name="Pardy F."/>
        </authorList>
    </citation>
    <scope>NUCLEOTIDE SEQUENCE [LARGE SCALE GENOMIC DNA]</scope>
    <source>
        <strain evidence="1 2">CCM 8852</strain>
    </source>
</reference>
<dbReference type="EMBL" id="QYCN01000012">
    <property type="protein sequence ID" value="RIY10431.1"/>
    <property type="molecule type" value="Genomic_DNA"/>
</dbReference>
<gene>
    <name evidence="1" type="ORF">D0T11_09510</name>
</gene>
<dbReference type="Proteomes" id="UP000284250">
    <property type="component" value="Unassembled WGS sequence"/>
</dbReference>
<comment type="caution">
    <text evidence="1">The sequence shown here is derived from an EMBL/GenBank/DDBJ whole genome shotgun (WGS) entry which is preliminary data.</text>
</comment>
<accession>A0A418QZ45</accession>
<dbReference type="AlphaFoldDB" id="A0A418QZ45"/>
<evidence type="ECO:0000313" key="1">
    <source>
        <dbReference type="EMBL" id="RIY10431.1"/>
    </source>
</evidence>
<evidence type="ECO:0000313" key="2">
    <source>
        <dbReference type="Proteomes" id="UP000284250"/>
    </source>
</evidence>